<dbReference type="SUPFAM" id="SSF88713">
    <property type="entry name" value="Glycoside hydrolase/deacetylase"/>
    <property type="match status" value="1"/>
</dbReference>
<organism evidence="2 3">
    <name type="scientific">Natronospira bacteriovora</name>
    <dbReference type="NCBI Taxonomy" id="3069753"/>
    <lineage>
        <taxon>Bacteria</taxon>
        <taxon>Pseudomonadati</taxon>
        <taxon>Pseudomonadota</taxon>
        <taxon>Gammaproteobacteria</taxon>
        <taxon>Natronospirales</taxon>
        <taxon>Natronospiraceae</taxon>
        <taxon>Natronospira</taxon>
    </lineage>
</organism>
<dbReference type="InterPro" id="IPR011330">
    <property type="entry name" value="Glyco_hydro/deAcase_b/a-brl"/>
</dbReference>
<gene>
    <name evidence="2" type="ORF">RBH19_09605</name>
</gene>
<comment type="caution">
    <text evidence="2">The sequence shown here is derived from an EMBL/GenBank/DDBJ whole genome shotgun (WGS) entry which is preliminary data.</text>
</comment>
<reference evidence="2 3" key="1">
    <citation type="submission" date="2023-08" db="EMBL/GenBank/DDBJ databases">
        <title>Whole-genome sequencing of halo(alkali)philic microorganisms from hypersaline lakes.</title>
        <authorList>
            <person name="Sorokin D.Y."/>
            <person name="Abbas B."/>
            <person name="Merkel A.Y."/>
        </authorList>
    </citation>
    <scope>NUCLEOTIDE SEQUENCE [LARGE SCALE GENOMIC DNA]</scope>
    <source>
        <strain evidence="2 3">AB-CW4</strain>
    </source>
</reference>
<proteinExistence type="predicted"/>
<dbReference type="EMBL" id="JAVDDT010000006">
    <property type="protein sequence ID" value="MDQ2070131.1"/>
    <property type="molecule type" value="Genomic_DNA"/>
</dbReference>
<dbReference type="Pfam" id="PF01522">
    <property type="entry name" value="Polysacc_deac_1"/>
    <property type="match status" value="1"/>
</dbReference>
<dbReference type="RefSeq" id="WP_306728631.1">
    <property type="nucleotide sequence ID" value="NZ_JAVDDT010000006.1"/>
</dbReference>
<evidence type="ECO:0000259" key="1">
    <source>
        <dbReference type="Pfam" id="PF01522"/>
    </source>
</evidence>
<evidence type="ECO:0000313" key="3">
    <source>
        <dbReference type="Proteomes" id="UP001239019"/>
    </source>
</evidence>
<accession>A0ABU0W815</accession>
<sequence length="220" mass="25376">MSKVHIKADDFRFNNAKKWLPFLDACAEEDVPVAVGVIARNLIEKGISGSVRNRLNMANVEVWNHGDRHWREEDSAEFLGPSVEDQVKAIKACQKACRKVIGVRPKWFGAPFNLYDANTIDALKKFPGISGTYDIPWHPDIKSLPSYLNITCDVPDTDRKFGLDRAMKLSRPFIRRRHPFIVQIHPGNHWEDDCIDRFRTYVKWMKASGYEFVFADKLMP</sequence>
<name>A0ABU0W815_9GAMM</name>
<keyword evidence="3" id="KW-1185">Reference proteome</keyword>
<feature type="domain" description="NodB homology" evidence="1">
    <location>
        <begin position="21"/>
        <end position="126"/>
    </location>
</feature>
<dbReference type="InterPro" id="IPR002509">
    <property type="entry name" value="NODB_dom"/>
</dbReference>
<evidence type="ECO:0000313" key="2">
    <source>
        <dbReference type="EMBL" id="MDQ2070131.1"/>
    </source>
</evidence>
<dbReference type="Gene3D" id="3.20.20.370">
    <property type="entry name" value="Glycoside hydrolase/deacetylase"/>
    <property type="match status" value="1"/>
</dbReference>
<protein>
    <submittedName>
        <fullName evidence="2">Polysaccharide deacetylase family protein</fullName>
    </submittedName>
</protein>
<dbReference type="Proteomes" id="UP001239019">
    <property type="component" value="Unassembled WGS sequence"/>
</dbReference>